<dbReference type="EMBL" id="AMZH03002687">
    <property type="protein sequence ID" value="RRT74735.1"/>
    <property type="molecule type" value="Genomic_DNA"/>
</dbReference>
<dbReference type="AlphaFoldDB" id="A0A444FTB0"/>
<proteinExistence type="predicted"/>
<sequence>MANFARAAASLSKAKVKKEVRYLPNPERHWGPKVRAGRQITSKHCSLLGPEAVRGSLDQEADGSSEAVADKLAEGPATKRQKTVDVSASQSS</sequence>
<name>A0A444FTB0_ENSVE</name>
<reference evidence="1 2" key="1">
    <citation type="journal article" date="2014" name="Agronomy (Basel)">
        <title>A Draft Genome Sequence for Ensete ventricosum, the Drought-Tolerant Tree Against Hunger.</title>
        <authorList>
            <person name="Harrison J."/>
            <person name="Moore K.A."/>
            <person name="Paszkiewicz K."/>
            <person name="Jones T."/>
            <person name="Grant M."/>
            <person name="Ambacheew D."/>
            <person name="Muzemil S."/>
            <person name="Studholme D.J."/>
        </authorList>
    </citation>
    <scope>NUCLEOTIDE SEQUENCE [LARGE SCALE GENOMIC DNA]</scope>
</reference>
<dbReference type="Proteomes" id="UP000287651">
    <property type="component" value="Unassembled WGS sequence"/>
</dbReference>
<protein>
    <submittedName>
        <fullName evidence="1">Uncharacterized protein</fullName>
    </submittedName>
</protein>
<organism evidence="1 2">
    <name type="scientific">Ensete ventricosum</name>
    <name type="common">Abyssinian banana</name>
    <name type="synonym">Musa ensete</name>
    <dbReference type="NCBI Taxonomy" id="4639"/>
    <lineage>
        <taxon>Eukaryota</taxon>
        <taxon>Viridiplantae</taxon>
        <taxon>Streptophyta</taxon>
        <taxon>Embryophyta</taxon>
        <taxon>Tracheophyta</taxon>
        <taxon>Spermatophyta</taxon>
        <taxon>Magnoliopsida</taxon>
        <taxon>Liliopsida</taxon>
        <taxon>Zingiberales</taxon>
        <taxon>Musaceae</taxon>
        <taxon>Ensete</taxon>
    </lineage>
</organism>
<evidence type="ECO:0000313" key="2">
    <source>
        <dbReference type="Proteomes" id="UP000287651"/>
    </source>
</evidence>
<accession>A0A444FTB0</accession>
<evidence type="ECO:0000313" key="1">
    <source>
        <dbReference type="EMBL" id="RRT74735.1"/>
    </source>
</evidence>
<gene>
    <name evidence="1" type="ORF">B296_00031981</name>
</gene>
<comment type="caution">
    <text evidence="1">The sequence shown here is derived from an EMBL/GenBank/DDBJ whole genome shotgun (WGS) entry which is preliminary data.</text>
</comment>